<evidence type="ECO:0000256" key="3">
    <source>
        <dbReference type="ARBA" id="ARBA00022574"/>
    </source>
</evidence>
<gene>
    <name evidence="13" type="primary">Preb</name>
    <name evidence="13" type="ORF">Tcan_14050</name>
</gene>
<keyword evidence="4 12" id="KW-0812">Transmembrane</keyword>
<dbReference type="PROSITE" id="PS00678">
    <property type="entry name" value="WD_REPEATS_1"/>
    <property type="match status" value="2"/>
</dbReference>
<evidence type="ECO:0000256" key="5">
    <source>
        <dbReference type="ARBA" id="ARBA00022737"/>
    </source>
</evidence>
<keyword evidence="8" id="KW-0653">Protein transport</keyword>
<evidence type="ECO:0000256" key="1">
    <source>
        <dbReference type="ARBA" id="ARBA00004389"/>
    </source>
</evidence>
<feature type="transmembrane region" description="Helical" evidence="12">
    <location>
        <begin position="675"/>
        <end position="696"/>
    </location>
</feature>
<evidence type="ECO:0000313" key="14">
    <source>
        <dbReference type="Proteomes" id="UP000031036"/>
    </source>
</evidence>
<keyword evidence="7" id="KW-0931">ER-Golgi transport</keyword>
<feature type="repeat" description="WD" evidence="11">
    <location>
        <begin position="460"/>
        <end position="501"/>
    </location>
</feature>
<feature type="repeat" description="WD" evidence="11">
    <location>
        <begin position="206"/>
        <end position="247"/>
    </location>
</feature>
<comment type="subcellular location">
    <subcellularLocation>
        <location evidence="1">Endoplasmic reticulum membrane</location>
        <topology evidence="1">Single-pass membrane protein</topology>
    </subcellularLocation>
</comment>
<dbReference type="InterPro" id="IPR015943">
    <property type="entry name" value="WD40/YVTN_repeat-like_dom_sf"/>
</dbReference>
<sequence>MGNSPSKKQPPVIAQCSAPAYCVKSVGSRHIVLAGGGGAAKTGVANKIETLLLSFDRLDCAHLPTNQNGVAMKAHLASAVTTDPYATMNMDVVCLGMPEYGRYLLAAGHDQYCDIYESKGFALSNNSGREEGGRSLLTLNFEHIARIQTDEKTGGSYQKTVRFDRSLMGQPRRLVTGGADGCIRVWDVDAIYHKDSSSTLRPMLKLSAHNGDVDDLDVSLDGRTIVSIGHDARVYLWAVSDGKRLMELPVLPDIGKEFRVRSIRFTALGSVNVIFVAAYNQIRRSSKSISYLALWAFNRDRCVCKPVVVREACRETISTLAVSECGNFTAIGTLSGSVGIFDTHEMKALYMARETHGIFVTGIEFLPHRTVDFLPLRDRDASRQRVAFPGVASEYRTAIVSLSADQTVQFHAKTVRFDRSLMGQPRRLVTGGADGCIRVWDVDAIYHKDSSSTLRPMLKLSAHNGDVDDLDVSLDGRTIVSIGHDARVYLWAVSDGKRLMELPVLPDIGKEFRVRSIRFTALGSVNVIFVAAYNQIRRSSKSISYLALWAFNRDRCVCKPVVVREACRETISTLAVSECGNFTAIGTLSGSVGIFDTHEMKALYMARETHGIFVTGIEFLPHRTVDFLPLRDRDASRQRVAFPGVASEYRTAIVSLSADQTVQFHAVPFSRRSSFTLFMLKLSIVTAFIYYLIWFLCGTTTHITNVH</sequence>
<dbReference type="InterPro" id="IPR001680">
    <property type="entry name" value="WD40_rpt"/>
</dbReference>
<dbReference type="InterPro" id="IPR019775">
    <property type="entry name" value="WD40_repeat_CS"/>
</dbReference>
<evidence type="ECO:0000256" key="9">
    <source>
        <dbReference type="ARBA" id="ARBA00022989"/>
    </source>
</evidence>
<dbReference type="AlphaFoldDB" id="A0A0B2VAP0"/>
<feature type="repeat" description="WD" evidence="11">
    <location>
        <begin position="428"/>
        <end position="443"/>
    </location>
</feature>
<feature type="repeat" description="WD" evidence="11">
    <location>
        <begin position="174"/>
        <end position="189"/>
    </location>
</feature>
<dbReference type="GO" id="GO:0006888">
    <property type="term" value="P:endoplasmic reticulum to Golgi vesicle-mediated transport"/>
    <property type="evidence" value="ECO:0007669"/>
    <property type="project" value="TreeGrafter"/>
</dbReference>
<dbReference type="Pfam" id="PF00400">
    <property type="entry name" value="WD40"/>
    <property type="match status" value="4"/>
</dbReference>
<comment type="caution">
    <text evidence="13">The sequence shown here is derived from an EMBL/GenBank/DDBJ whole genome shotgun (WGS) entry which is preliminary data.</text>
</comment>
<evidence type="ECO:0000256" key="10">
    <source>
        <dbReference type="ARBA" id="ARBA00023136"/>
    </source>
</evidence>
<evidence type="ECO:0000256" key="8">
    <source>
        <dbReference type="ARBA" id="ARBA00022927"/>
    </source>
</evidence>
<evidence type="ECO:0000256" key="7">
    <source>
        <dbReference type="ARBA" id="ARBA00022892"/>
    </source>
</evidence>
<keyword evidence="6" id="KW-0256">Endoplasmic reticulum</keyword>
<evidence type="ECO:0000256" key="6">
    <source>
        <dbReference type="ARBA" id="ARBA00022824"/>
    </source>
</evidence>
<keyword evidence="14" id="KW-1185">Reference proteome</keyword>
<proteinExistence type="predicted"/>
<dbReference type="PRINTS" id="PR00320">
    <property type="entry name" value="GPROTEINBRPT"/>
</dbReference>
<reference evidence="13 14" key="1">
    <citation type="submission" date="2014-11" db="EMBL/GenBank/DDBJ databases">
        <title>Genetic blueprint of the zoonotic pathogen Toxocara canis.</title>
        <authorList>
            <person name="Zhu X.-Q."/>
            <person name="Korhonen P.K."/>
            <person name="Cai H."/>
            <person name="Young N.D."/>
            <person name="Nejsum P."/>
            <person name="von Samson-Himmelstjerna G."/>
            <person name="Boag P.R."/>
            <person name="Tan P."/>
            <person name="Li Q."/>
            <person name="Min J."/>
            <person name="Yang Y."/>
            <person name="Wang X."/>
            <person name="Fang X."/>
            <person name="Hall R.S."/>
            <person name="Hofmann A."/>
            <person name="Sternberg P.W."/>
            <person name="Jex A.R."/>
            <person name="Gasser R.B."/>
        </authorList>
    </citation>
    <scope>NUCLEOTIDE SEQUENCE [LARGE SCALE GENOMIC DNA]</scope>
    <source>
        <strain evidence="13">PN_DK_2014</strain>
    </source>
</reference>
<keyword evidence="9 12" id="KW-1133">Transmembrane helix</keyword>
<dbReference type="PROSITE" id="PS50294">
    <property type="entry name" value="WD_REPEATS_REGION"/>
    <property type="match status" value="2"/>
</dbReference>
<dbReference type="PROSITE" id="PS50082">
    <property type="entry name" value="WD_REPEATS_2"/>
    <property type="match status" value="4"/>
</dbReference>
<dbReference type="EMBL" id="JPKZ01001707">
    <property type="protein sequence ID" value="KHN80566.1"/>
    <property type="molecule type" value="Genomic_DNA"/>
</dbReference>
<evidence type="ECO:0000256" key="12">
    <source>
        <dbReference type="SAM" id="Phobius"/>
    </source>
</evidence>
<dbReference type="PANTHER" id="PTHR23284:SF0">
    <property type="entry name" value="PROLACTIN REGULATORY ELEMENT-BINDING PROTEIN"/>
    <property type="match status" value="1"/>
</dbReference>
<dbReference type="GO" id="GO:0005085">
    <property type="term" value="F:guanyl-nucleotide exchange factor activity"/>
    <property type="evidence" value="ECO:0007669"/>
    <property type="project" value="InterPro"/>
</dbReference>
<dbReference type="SMART" id="SM00320">
    <property type="entry name" value="WD40"/>
    <property type="match status" value="7"/>
</dbReference>
<dbReference type="STRING" id="6265.A0A0B2VAP0"/>
<evidence type="ECO:0000313" key="13">
    <source>
        <dbReference type="EMBL" id="KHN80566.1"/>
    </source>
</evidence>
<protein>
    <submittedName>
        <fullName evidence="13">Prolactin regulatory element-binding protein</fullName>
    </submittedName>
</protein>
<dbReference type="Gene3D" id="2.130.10.10">
    <property type="entry name" value="YVTN repeat-like/Quinoprotein amine dehydrogenase"/>
    <property type="match status" value="2"/>
</dbReference>
<dbReference type="OrthoDB" id="2013972at2759"/>
<evidence type="ECO:0000256" key="4">
    <source>
        <dbReference type="ARBA" id="ARBA00022692"/>
    </source>
</evidence>
<keyword evidence="5" id="KW-0677">Repeat</keyword>
<keyword evidence="2" id="KW-0813">Transport</keyword>
<dbReference type="PANTHER" id="PTHR23284">
    <property type="entry name" value="PROLACTIN REGULATORY ELEMENT BINDING PROTEIN"/>
    <property type="match status" value="1"/>
</dbReference>
<evidence type="ECO:0000256" key="11">
    <source>
        <dbReference type="PROSITE-ProRule" id="PRU00221"/>
    </source>
</evidence>
<evidence type="ECO:0000256" key="2">
    <source>
        <dbReference type="ARBA" id="ARBA00022448"/>
    </source>
</evidence>
<organism evidence="13 14">
    <name type="scientific">Toxocara canis</name>
    <name type="common">Canine roundworm</name>
    <dbReference type="NCBI Taxonomy" id="6265"/>
    <lineage>
        <taxon>Eukaryota</taxon>
        <taxon>Metazoa</taxon>
        <taxon>Ecdysozoa</taxon>
        <taxon>Nematoda</taxon>
        <taxon>Chromadorea</taxon>
        <taxon>Rhabditida</taxon>
        <taxon>Spirurina</taxon>
        <taxon>Ascaridomorpha</taxon>
        <taxon>Ascaridoidea</taxon>
        <taxon>Toxocaridae</taxon>
        <taxon>Toxocara</taxon>
    </lineage>
</organism>
<accession>A0A0B2VAP0</accession>
<name>A0A0B2VAP0_TOXCA</name>
<dbReference type="GO" id="GO:0015031">
    <property type="term" value="P:protein transport"/>
    <property type="evidence" value="ECO:0007669"/>
    <property type="project" value="UniProtKB-KW"/>
</dbReference>
<keyword evidence="10 12" id="KW-0472">Membrane</keyword>
<dbReference type="SUPFAM" id="SSF50978">
    <property type="entry name" value="WD40 repeat-like"/>
    <property type="match status" value="1"/>
</dbReference>
<keyword evidence="3 11" id="KW-0853">WD repeat</keyword>
<dbReference type="InterPro" id="IPR036322">
    <property type="entry name" value="WD40_repeat_dom_sf"/>
</dbReference>
<dbReference type="GO" id="GO:0005789">
    <property type="term" value="C:endoplasmic reticulum membrane"/>
    <property type="evidence" value="ECO:0007669"/>
    <property type="project" value="UniProtKB-SubCell"/>
</dbReference>
<dbReference type="InterPro" id="IPR020472">
    <property type="entry name" value="WD40_PAC1"/>
</dbReference>
<dbReference type="GO" id="GO:0003400">
    <property type="term" value="P:regulation of COPII vesicle coating"/>
    <property type="evidence" value="ECO:0007669"/>
    <property type="project" value="TreeGrafter"/>
</dbReference>
<dbReference type="InterPro" id="IPR045260">
    <property type="entry name" value="Sec12-like"/>
</dbReference>
<dbReference type="Proteomes" id="UP000031036">
    <property type="component" value="Unassembled WGS sequence"/>
</dbReference>